<dbReference type="FunFam" id="2.60.200.20:FF:000003">
    <property type="entry name" value="sarcolemmal membrane-associated protein isoform X2"/>
    <property type="match status" value="1"/>
</dbReference>
<evidence type="ECO:0000256" key="19">
    <source>
        <dbReference type="SAM" id="Coils"/>
    </source>
</evidence>
<dbReference type="GO" id="GO:0042383">
    <property type="term" value="C:sarcolemma"/>
    <property type="evidence" value="ECO:0007669"/>
    <property type="project" value="UniProtKB-SubCell"/>
</dbReference>
<comment type="subcellular location">
    <subcellularLocation>
        <location evidence="15">Cell membrane</location>
        <location evidence="15">Sarcolemma</location>
        <topology evidence="15">Single-pass type IV membrane protein</topology>
    </subcellularLocation>
    <subcellularLocation>
        <location evidence="1">Cytoplasm</location>
        <location evidence="1">Cytoskeleton</location>
        <location evidence="1">Microtubule organizing center</location>
        <location evidence="1">Centrosome</location>
    </subcellularLocation>
    <subcellularLocation>
        <location evidence="3">Endoplasmic reticulum membrane</location>
        <topology evidence="3">Single-pass membrane protein</topology>
    </subcellularLocation>
    <subcellularLocation>
        <location evidence="2">Mitochondrion membrane</location>
        <topology evidence="2">Single-pass membrane protein</topology>
    </subcellularLocation>
</comment>
<accession>A0ABD3UTB5</accession>
<feature type="coiled-coil region" evidence="19">
    <location>
        <begin position="770"/>
        <end position="839"/>
    </location>
</feature>
<dbReference type="CDD" id="cd21911">
    <property type="entry name" value="CC1_SLMAP"/>
    <property type="match status" value="1"/>
</dbReference>
<evidence type="ECO:0000256" key="20">
    <source>
        <dbReference type="SAM" id="MobiDB-lite"/>
    </source>
</evidence>
<evidence type="ECO:0000256" key="3">
    <source>
        <dbReference type="ARBA" id="ARBA00004389"/>
    </source>
</evidence>
<evidence type="ECO:0000256" key="17">
    <source>
        <dbReference type="ARBA" id="ARBA00066015"/>
    </source>
</evidence>
<evidence type="ECO:0000256" key="11">
    <source>
        <dbReference type="ARBA" id="ARBA00023128"/>
    </source>
</evidence>
<keyword evidence="9" id="KW-1133">Transmembrane helix</keyword>
<keyword evidence="13" id="KW-0206">Cytoskeleton</keyword>
<dbReference type="PANTHER" id="PTHR15715">
    <property type="entry name" value="CENTROSOMAL PROTEIN OF 170 KDA"/>
    <property type="match status" value="1"/>
</dbReference>
<feature type="domain" description="FHA" evidence="21">
    <location>
        <begin position="27"/>
        <end position="82"/>
    </location>
</feature>
<comment type="similarity">
    <text evidence="16">Belongs to the SLMAP family.</text>
</comment>
<dbReference type="PANTHER" id="PTHR15715:SF37">
    <property type="entry name" value="LD47843P"/>
    <property type="match status" value="1"/>
</dbReference>
<evidence type="ECO:0000256" key="12">
    <source>
        <dbReference type="ARBA" id="ARBA00023136"/>
    </source>
</evidence>
<reference evidence="22 23" key="1">
    <citation type="submission" date="2024-11" db="EMBL/GenBank/DDBJ databases">
        <title>Chromosome-level genome assembly of the freshwater bivalve Anodonta woodiana.</title>
        <authorList>
            <person name="Chen X."/>
        </authorList>
    </citation>
    <scope>NUCLEOTIDE SEQUENCE [LARGE SCALE GENOMIC DNA]</scope>
    <source>
        <strain evidence="22">MN2024</strain>
        <tissue evidence="22">Gills</tissue>
    </source>
</reference>
<dbReference type="SUPFAM" id="SSF49879">
    <property type="entry name" value="SMAD/FHA domain"/>
    <property type="match status" value="1"/>
</dbReference>
<dbReference type="InterPro" id="IPR008984">
    <property type="entry name" value="SMAD_FHA_dom_sf"/>
</dbReference>
<protein>
    <recommendedName>
        <fullName evidence="18">Sarcolemmal membrane-associated protein</fullName>
    </recommendedName>
</protein>
<dbReference type="GO" id="GO:0031966">
    <property type="term" value="C:mitochondrial membrane"/>
    <property type="evidence" value="ECO:0007669"/>
    <property type="project" value="UniProtKB-SubCell"/>
</dbReference>
<name>A0ABD3UTB5_SINWO</name>
<dbReference type="InterPro" id="IPR051176">
    <property type="entry name" value="Cent_Immune-Sig_Mod"/>
</dbReference>
<dbReference type="GO" id="GO:0005789">
    <property type="term" value="C:endoplasmic reticulum membrane"/>
    <property type="evidence" value="ECO:0007669"/>
    <property type="project" value="UniProtKB-SubCell"/>
</dbReference>
<evidence type="ECO:0000259" key="21">
    <source>
        <dbReference type="PROSITE" id="PS50006"/>
    </source>
</evidence>
<proteinExistence type="inferred from homology"/>
<keyword evidence="8" id="KW-0256">Endoplasmic reticulum</keyword>
<evidence type="ECO:0000256" key="1">
    <source>
        <dbReference type="ARBA" id="ARBA00004300"/>
    </source>
</evidence>
<dbReference type="Gene3D" id="2.60.200.20">
    <property type="match status" value="1"/>
</dbReference>
<feature type="region of interest" description="Disordered" evidence="20">
    <location>
        <begin position="373"/>
        <end position="402"/>
    </location>
</feature>
<feature type="coiled-coil region" evidence="19">
    <location>
        <begin position="547"/>
        <end position="739"/>
    </location>
</feature>
<keyword evidence="7" id="KW-0812">Transmembrane</keyword>
<evidence type="ECO:0000256" key="16">
    <source>
        <dbReference type="ARBA" id="ARBA00061687"/>
    </source>
</evidence>
<evidence type="ECO:0000256" key="4">
    <source>
        <dbReference type="ARBA" id="ARBA00022475"/>
    </source>
</evidence>
<dbReference type="GO" id="GO:0005813">
    <property type="term" value="C:centrosome"/>
    <property type="evidence" value="ECO:0007669"/>
    <property type="project" value="UniProtKB-SubCell"/>
</dbReference>
<evidence type="ECO:0000256" key="13">
    <source>
        <dbReference type="ARBA" id="ARBA00023212"/>
    </source>
</evidence>
<evidence type="ECO:0000256" key="14">
    <source>
        <dbReference type="ARBA" id="ARBA00057671"/>
    </source>
</evidence>
<keyword evidence="11" id="KW-0496">Mitochondrion</keyword>
<dbReference type="Pfam" id="PF00498">
    <property type="entry name" value="FHA"/>
    <property type="match status" value="1"/>
</dbReference>
<evidence type="ECO:0000313" key="22">
    <source>
        <dbReference type="EMBL" id="KAL3851738.1"/>
    </source>
</evidence>
<evidence type="ECO:0000256" key="10">
    <source>
        <dbReference type="ARBA" id="ARBA00023054"/>
    </source>
</evidence>
<keyword evidence="10 19" id="KW-0175">Coiled coil</keyword>
<sequence length="897" mass="103964">MAALAVLTCQPNSHPFQERHISLHESVKIGRSVARARPALNNGIFDCKVLSRNHAMLWYENGNFYIQDTKSSNGTFVNDNRLCKGGEESQPHAIYSEDIIQFGVNVMENNRRGEKITHGCIIAVVTLFHPDGREAKPQANQLGELLPAQELYQLSHLLQEAMHREKMLEQKLNTLQELVQNTQESSEGGWQALIDEDRLLSRLEVLENQLHAYSKNHSEDTLRQELVTLQQEKLNYETTAKESLMKVLQEKLEAVRKLSDLERSLSTTEEECAHLRETCEKTKEELHLLAIKYEDQQKEVQELEMQLEEAKNKHKEELDSLDKEKEDLNYRLQKLGDMVTMETSLTVKMESLQAENDIAKEQLAVMKAKLEAMKENNNDDRNDNKHIANGEENEEKKSLHSDQEVFCPDIIPTSTKDQLTEQSGEKLKESQDTLESYKAKIEETEKRLKDSNDRIGQLEKELEVAHLEARQYLAKMATMEVQLKESRKQIDSSNDLIKSLQNQVQELEAELAMYKIPQLEKSLNATLVHSAPPDDFDGRSASVNHVNSQADDDLEALLREARELHKKAEIELSKSRKELDESRDHIRTVEEERLLLKSQLTDIQSEAKDKSAMVIDLQDQLKKAEITTREVKEQILDLRDQLLEEQDHVKATQERVAELQNELEEEKSKHRSTIVALKAANSELEETRSKHKITLDDLQDTKRQLTESQQAVKQNHNEAEQLRNKLKHLHEEQDLERRDKHDKLREITHHKSHTDSHTRLPVSKSRAGEFSSLKEECSCLRKRIQAIEAEMKMSRRENLHLSAEYNKLQESYKELEALKEKLENNEMTWRSNMTDAQKETEKTQQEFYVYISPDMTSISFYVNTYPEITSISFYVNTYPDITSIQFYVNTYPDITSM</sequence>
<comment type="function">
    <text evidence="14">Associates with the striatin-interacting phosphatase and kinase (STRIPAK) core complex, forming the extended (SIKE1:SLMAP)STRIPAK complex. The (SIKE1:SLMAP)STRIPAK complex dephosphorylates STK3 leading to the inhibition of Hippo signaling and the control of cell growth. May play a role during myoblast fusion.</text>
</comment>
<dbReference type="InterPro" id="IPR000253">
    <property type="entry name" value="FHA_dom"/>
</dbReference>
<dbReference type="AlphaFoldDB" id="A0ABD3UTB5"/>
<dbReference type="PROSITE" id="PS50006">
    <property type="entry name" value="FHA_DOMAIN"/>
    <property type="match status" value="1"/>
</dbReference>
<feature type="coiled-coil region" evidence="19">
    <location>
        <begin position="427"/>
        <end position="517"/>
    </location>
</feature>
<dbReference type="SMART" id="SM00240">
    <property type="entry name" value="FHA"/>
    <property type="match status" value="1"/>
</dbReference>
<keyword evidence="23" id="KW-1185">Reference proteome</keyword>
<keyword evidence="6" id="KW-0597">Phosphoprotein</keyword>
<evidence type="ECO:0000256" key="18">
    <source>
        <dbReference type="ARBA" id="ARBA00074026"/>
    </source>
</evidence>
<dbReference type="EMBL" id="JBJQND010000015">
    <property type="protein sequence ID" value="KAL3851738.1"/>
    <property type="molecule type" value="Genomic_DNA"/>
</dbReference>
<dbReference type="Proteomes" id="UP001634394">
    <property type="component" value="Unassembled WGS sequence"/>
</dbReference>
<organism evidence="22 23">
    <name type="scientific">Sinanodonta woodiana</name>
    <name type="common">Chinese pond mussel</name>
    <name type="synonym">Anodonta woodiana</name>
    <dbReference type="NCBI Taxonomy" id="1069815"/>
    <lineage>
        <taxon>Eukaryota</taxon>
        <taxon>Metazoa</taxon>
        <taxon>Spiralia</taxon>
        <taxon>Lophotrochozoa</taxon>
        <taxon>Mollusca</taxon>
        <taxon>Bivalvia</taxon>
        <taxon>Autobranchia</taxon>
        <taxon>Heteroconchia</taxon>
        <taxon>Palaeoheterodonta</taxon>
        <taxon>Unionida</taxon>
        <taxon>Unionoidea</taxon>
        <taxon>Unionidae</taxon>
        <taxon>Unioninae</taxon>
        <taxon>Sinanodonta</taxon>
    </lineage>
</organism>
<keyword evidence="4" id="KW-1003">Cell membrane</keyword>
<evidence type="ECO:0000256" key="7">
    <source>
        <dbReference type="ARBA" id="ARBA00022692"/>
    </source>
</evidence>
<comment type="subunit">
    <text evidence="17">Homodimer. Interacts with myosin. Interacts with SIKE1 and both associate with the STRIPAK core complex composed of PP2A catalytic and scaffolding subunits, the striatins (PP2A regulatory subunits), the striatin-associated proteins MOB4, STRIP1 and STRIP2, PDCD10 and members of the STE20 kinases, such as STK24 and STK26. Interacts (via FHA domain) with STK3 (when phosphorylated); the interaction associates STK3 with the STRIPAK complex.</text>
</comment>
<comment type="caution">
    <text evidence="22">The sequence shown here is derived from an EMBL/GenBank/DDBJ whole genome shotgun (WGS) entry which is preliminary data.</text>
</comment>
<evidence type="ECO:0000256" key="15">
    <source>
        <dbReference type="ARBA" id="ARBA00060409"/>
    </source>
</evidence>
<evidence type="ECO:0000256" key="9">
    <source>
        <dbReference type="ARBA" id="ARBA00022989"/>
    </source>
</evidence>
<evidence type="ECO:0000313" key="23">
    <source>
        <dbReference type="Proteomes" id="UP001634394"/>
    </source>
</evidence>
<evidence type="ECO:0000256" key="8">
    <source>
        <dbReference type="ARBA" id="ARBA00022824"/>
    </source>
</evidence>
<gene>
    <name evidence="22" type="ORF">ACJMK2_015453</name>
</gene>
<dbReference type="SUPFAM" id="SSF57997">
    <property type="entry name" value="Tropomyosin"/>
    <property type="match status" value="1"/>
</dbReference>
<evidence type="ECO:0000256" key="5">
    <source>
        <dbReference type="ARBA" id="ARBA00022490"/>
    </source>
</evidence>
<keyword evidence="12" id="KW-0472">Membrane</keyword>
<evidence type="ECO:0000256" key="2">
    <source>
        <dbReference type="ARBA" id="ARBA00004304"/>
    </source>
</evidence>
<dbReference type="CDD" id="cd22679">
    <property type="entry name" value="FHA_SLMAP"/>
    <property type="match status" value="1"/>
</dbReference>
<evidence type="ECO:0000256" key="6">
    <source>
        <dbReference type="ARBA" id="ARBA00022553"/>
    </source>
</evidence>
<keyword evidence="5" id="KW-0963">Cytoplasm</keyword>